<feature type="compositionally biased region" description="Acidic residues" evidence="5">
    <location>
        <begin position="219"/>
        <end position="231"/>
    </location>
</feature>
<evidence type="ECO:0000256" key="5">
    <source>
        <dbReference type="SAM" id="MobiDB-lite"/>
    </source>
</evidence>
<dbReference type="SMART" id="SM00212">
    <property type="entry name" value="UBCc"/>
    <property type="match status" value="1"/>
</dbReference>
<dbReference type="Pfam" id="PF00179">
    <property type="entry name" value="UQ_con"/>
    <property type="match status" value="1"/>
</dbReference>
<dbReference type="SUPFAM" id="SSF54495">
    <property type="entry name" value="UBC-like"/>
    <property type="match status" value="1"/>
</dbReference>
<comment type="similarity">
    <text evidence="4">Belongs to the ubiquitin-conjugating enzyme family.</text>
</comment>
<evidence type="ECO:0000259" key="6">
    <source>
        <dbReference type="PROSITE" id="PS50127"/>
    </source>
</evidence>
<dbReference type="FunFam" id="3.10.110.10:FF:000061">
    <property type="entry name" value="Ubiquitin-conjugating enzyme E2 8"/>
    <property type="match status" value="1"/>
</dbReference>
<evidence type="ECO:0000313" key="7">
    <source>
        <dbReference type="EMBL" id="GCB20662.1"/>
    </source>
</evidence>
<dbReference type="InterPro" id="IPR023313">
    <property type="entry name" value="UBQ-conjugating_AS"/>
</dbReference>
<evidence type="ECO:0000256" key="2">
    <source>
        <dbReference type="ARBA" id="ARBA00022786"/>
    </source>
</evidence>
<dbReference type="InterPro" id="IPR016135">
    <property type="entry name" value="UBQ-conjugating_enzyme/RWD"/>
</dbReference>
<reference evidence="7 8" key="1">
    <citation type="submission" date="2016-09" db="EMBL/GenBank/DDBJ databases">
        <title>Aspergillus awamori IFM 58123T.</title>
        <authorList>
            <person name="Kusuya Y."/>
            <person name="Shimizu M."/>
            <person name="Takahashi H."/>
            <person name="Yaguchi T."/>
        </authorList>
    </citation>
    <scope>NUCLEOTIDE SEQUENCE [LARGE SCALE GENOMIC DNA]</scope>
    <source>
        <strain evidence="7 8">IFM 58123</strain>
    </source>
</reference>
<evidence type="ECO:0000256" key="3">
    <source>
        <dbReference type="PROSITE-ProRule" id="PRU10133"/>
    </source>
</evidence>
<dbReference type="PROSITE" id="PS00183">
    <property type="entry name" value="UBC_1"/>
    <property type="match status" value="1"/>
</dbReference>
<comment type="caution">
    <text evidence="7">The sequence shown here is derived from an EMBL/GenBank/DDBJ whole genome shotgun (WGS) entry which is preliminary data.</text>
</comment>
<proteinExistence type="inferred from homology"/>
<dbReference type="EMBL" id="BDHI01000007">
    <property type="protein sequence ID" value="GCB20662.1"/>
    <property type="molecule type" value="Genomic_DNA"/>
</dbReference>
<keyword evidence="4" id="KW-0547">Nucleotide-binding</keyword>
<dbReference type="PROSITE" id="PS50127">
    <property type="entry name" value="UBC_2"/>
    <property type="match status" value="1"/>
</dbReference>
<feature type="compositionally biased region" description="Low complexity" evidence="5">
    <location>
        <begin position="232"/>
        <end position="251"/>
    </location>
</feature>
<dbReference type="CDD" id="cd23797">
    <property type="entry name" value="UBCc_UBE2H"/>
    <property type="match status" value="1"/>
</dbReference>
<dbReference type="PANTHER" id="PTHR24068">
    <property type="entry name" value="UBIQUITIN-CONJUGATING ENZYME E2"/>
    <property type="match status" value="1"/>
</dbReference>
<protein>
    <submittedName>
        <fullName evidence="7">Ubiquitin-conjugating enzyme E2 8</fullName>
    </submittedName>
</protein>
<name>A0A401KN27_ASPAW</name>
<keyword evidence="8" id="KW-1185">Reference proteome</keyword>
<keyword evidence="2 4" id="KW-0833">Ubl conjugation pathway</keyword>
<dbReference type="AlphaFoldDB" id="A0A401KN27"/>
<evidence type="ECO:0000313" key="8">
    <source>
        <dbReference type="Proteomes" id="UP000286921"/>
    </source>
</evidence>
<feature type="domain" description="UBC core" evidence="6">
    <location>
        <begin position="65"/>
        <end position="214"/>
    </location>
</feature>
<evidence type="ECO:0000256" key="1">
    <source>
        <dbReference type="ARBA" id="ARBA00022679"/>
    </source>
</evidence>
<gene>
    <name evidence="7" type="ORF">AAWM_03547</name>
</gene>
<accession>A0A401KN27</accession>
<keyword evidence="4" id="KW-0067">ATP-binding</keyword>
<feature type="active site" description="Glycyl thioester intermediate" evidence="3">
    <location>
        <position position="151"/>
    </location>
</feature>
<dbReference type="GO" id="GO:0016740">
    <property type="term" value="F:transferase activity"/>
    <property type="evidence" value="ECO:0007669"/>
    <property type="project" value="UniProtKB-KW"/>
</dbReference>
<dbReference type="Gene3D" id="3.10.110.10">
    <property type="entry name" value="Ubiquitin Conjugating Enzyme"/>
    <property type="match status" value="1"/>
</dbReference>
<dbReference type="STRING" id="105351.A0A401KN27"/>
<evidence type="ECO:0000256" key="4">
    <source>
        <dbReference type="RuleBase" id="RU362109"/>
    </source>
</evidence>
<dbReference type="InterPro" id="IPR000608">
    <property type="entry name" value="UBC"/>
</dbReference>
<dbReference type="Proteomes" id="UP000286921">
    <property type="component" value="Unassembled WGS sequence"/>
</dbReference>
<feature type="region of interest" description="Disordered" evidence="5">
    <location>
        <begin position="215"/>
        <end position="251"/>
    </location>
</feature>
<dbReference type="GO" id="GO:0005524">
    <property type="term" value="F:ATP binding"/>
    <property type="evidence" value="ECO:0007669"/>
    <property type="project" value="UniProtKB-UniRule"/>
</dbReference>
<keyword evidence="1" id="KW-0808">Transferase</keyword>
<sequence length="251" mass="27899">MSSPKRRIETDVSTPPLGTPHALAAKVVAEGLTLGICPHIGHEDVRTLPRIRHLSYSTSTWVGMSTQFRIWDRLMSDYEVTLVNDNMYADSACPTIVICTIDIDYSLSPFAGGHWKIHVELPDQYPYKSPSIGFVNRIFHPNIDELSGSVCLDVINQTWSPMYDMINIFEVFLPQLLRYPNPSDPLNGEAAAMLMREPKSYEAKVKEYVAKYASKEAVDEAGEDTESEDELSSAGSYESGGEEPAGTMDDV</sequence>
<organism evidence="7 8">
    <name type="scientific">Aspergillus awamori</name>
    <name type="common">Black koji mold</name>
    <dbReference type="NCBI Taxonomy" id="105351"/>
    <lineage>
        <taxon>Eukaryota</taxon>
        <taxon>Fungi</taxon>
        <taxon>Dikarya</taxon>
        <taxon>Ascomycota</taxon>
        <taxon>Pezizomycotina</taxon>
        <taxon>Eurotiomycetes</taxon>
        <taxon>Eurotiomycetidae</taxon>
        <taxon>Eurotiales</taxon>
        <taxon>Aspergillaceae</taxon>
        <taxon>Aspergillus</taxon>
    </lineage>
</organism>